<dbReference type="Gene3D" id="1.10.238.10">
    <property type="entry name" value="EF-hand"/>
    <property type="match status" value="1"/>
</dbReference>
<protein>
    <recommendedName>
        <fullName evidence="2">EF-hand domain-containing protein</fullName>
    </recommendedName>
</protein>
<dbReference type="AlphaFoldDB" id="A0A498J987"/>
<dbReference type="Pfam" id="PF13405">
    <property type="entry name" value="EF-hand_6"/>
    <property type="match status" value="1"/>
</dbReference>
<dbReference type="CDD" id="cd00051">
    <property type="entry name" value="EFh"/>
    <property type="match status" value="1"/>
</dbReference>
<name>A0A498J987_MALDO</name>
<feature type="domain" description="EF-hand" evidence="2">
    <location>
        <begin position="55"/>
        <end position="86"/>
    </location>
</feature>
<dbReference type="SMR" id="A0A498J987"/>
<feature type="domain" description="EF-hand" evidence="2">
    <location>
        <begin position="15"/>
        <end position="50"/>
    </location>
</feature>
<accession>A0A498J987</accession>
<dbReference type="Pfam" id="PF13202">
    <property type="entry name" value="EF-hand_5"/>
    <property type="match status" value="1"/>
</dbReference>
<keyword evidence="4" id="KW-1185">Reference proteome</keyword>
<dbReference type="InterPro" id="IPR018247">
    <property type="entry name" value="EF_Hand_1_Ca_BS"/>
</dbReference>
<organism evidence="3 4">
    <name type="scientific">Malus domestica</name>
    <name type="common">Apple</name>
    <name type="synonym">Pyrus malus</name>
    <dbReference type="NCBI Taxonomy" id="3750"/>
    <lineage>
        <taxon>Eukaryota</taxon>
        <taxon>Viridiplantae</taxon>
        <taxon>Streptophyta</taxon>
        <taxon>Embryophyta</taxon>
        <taxon>Tracheophyta</taxon>
        <taxon>Spermatophyta</taxon>
        <taxon>Magnoliopsida</taxon>
        <taxon>eudicotyledons</taxon>
        <taxon>Gunneridae</taxon>
        <taxon>Pentapetalae</taxon>
        <taxon>rosids</taxon>
        <taxon>fabids</taxon>
        <taxon>Rosales</taxon>
        <taxon>Rosaceae</taxon>
        <taxon>Amygdaloideae</taxon>
        <taxon>Maleae</taxon>
        <taxon>Malus</taxon>
    </lineage>
</organism>
<proteinExistence type="predicted"/>
<evidence type="ECO:0000256" key="1">
    <source>
        <dbReference type="ARBA" id="ARBA00022837"/>
    </source>
</evidence>
<dbReference type="PROSITE" id="PS50222">
    <property type="entry name" value="EF_HAND_2"/>
    <property type="match status" value="2"/>
</dbReference>
<dbReference type="EMBL" id="RDQH01000334">
    <property type="protein sequence ID" value="RXH91716.1"/>
    <property type="molecule type" value="Genomic_DNA"/>
</dbReference>
<dbReference type="SMART" id="SM00054">
    <property type="entry name" value="EFh"/>
    <property type="match status" value="2"/>
</dbReference>
<dbReference type="InterPro" id="IPR011992">
    <property type="entry name" value="EF-hand-dom_pair"/>
</dbReference>
<evidence type="ECO:0000313" key="3">
    <source>
        <dbReference type="EMBL" id="RXH91716.1"/>
    </source>
</evidence>
<dbReference type="GO" id="GO:0005509">
    <property type="term" value="F:calcium ion binding"/>
    <property type="evidence" value="ECO:0007669"/>
    <property type="project" value="InterPro"/>
</dbReference>
<comment type="caution">
    <text evidence="3">The sequence shown here is derived from an EMBL/GenBank/DDBJ whole genome shotgun (WGS) entry which is preliminary data.</text>
</comment>
<dbReference type="Proteomes" id="UP000290289">
    <property type="component" value="Chromosome 8"/>
</dbReference>
<dbReference type="PROSITE" id="PS00018">
    <property type="entry name" value="EF_HAND_1"/>
    <property type="match status" value="2"/>
</dbReference>
<evidence type="ECO:0000313" key="4">
    <source>
        <dbReference type="Proteomes" id="UP000290289"/>
    </source>
</evidence>
<gene>
    <name evidence="3" type="ORF">DVH24_020739</name>
</gene>
<sequence>MVRDVIYKEPTGVPWTREQVVNLFNSFDLDGDGMLSKEEVKAAFKKLGSRWGGFRARRALGHADANRDGTISKEEIKDLVNYALECGYKLN</sequence>
<dbReference type="InterPro" id="IPR002048">
    <property type="entry name" value="EF_hand_dom"/>
</dbReference>
<reference evidence="3 4" key="1">
    <citation type="submission" date="2018-10" db="EMBL/GenBank/DDBJ databases">
        <title>A high-quality apple genome assembly.</title>
        <authorList>
            <person name="Hu J."/>
        </authorList>
    </citation>
    <scope>NUCLEOTIDE SEQUENCE [LARGE SCALE GENOMIC DNA]</scope>
    <source>
        <strain evidence="4">cv. HFTH1</strain>
        <tissue evidence="3">Young leaf</tissue>
    </source>
</reference>
<evidence type="ECO:0000259" key="2">
    <source>
        <dbReference type="PROSITE" id="PS50222"/>
    </source>
</evidence>
<dbReference type="SUPFAM" id="SSF47473">
    <property type="entry name" value="EF-hand"/>
    <property type="match status" value="1"/>
</dbReference>
<dbReference type="STRING" id="3750.A0A498J987"/>
<keyword evidence="1" id="KW-0106">Calcium</keyword>